<keyword evidence="1" id="KW-0479">Metal-binding</keyword>
<keyword evidence="2" id="KW-0863">Zinc-finger</keyword>
<proteinExistence type="predicted"/>
<evidence type="ECO:0000313" key="7">
    <source>
        <dbReference type="Proteomes" id="UP001285441"/>
    </source>
</evidence>
<evidence type="ECO:0000256" key="1">
    <source>
        <dbReference type="ARBA" id="ARBA00022723"/>
    </source>
</evidence>
<name>A0AAE0NB50_9PEZI</name>
<organism evidence="6 7">
    <name type="scientific">Podospora didyma</name>
    <dbReference type="NCBI Taxonomy" id="330526"/>
    <lineage>
        <taxon>Eukaryota</taxon>
        <taxon>Fungi</taxon>
        <taxon>Dikarya</taxon>
        <taxon>Ascomycota</taxon>
        <taxon>Pezizomycotina</taxon>
        <taxon>Sordariomycetes</taxon>
        <taxon>Sordariomycetidae</taxon>
        <taxon>Sordariales</taxon>
        <taxon>Podosporaceae</taxon>
        <taxon>Podospora</taxon>
    </lineage>
</organism>
<evidence type="ECO:0000256" key="2">
    <source>
        <dbReference type="ARBA" id="ARBA00022771"/>
    </source>
</evidence>
<reference evidence="6" key="2">
    <citation type="submission" date="2023-06" db="EMBL/GenBank/DDBJ databases">
        <authorList>
            <consortium name="Lawrence Berkeley National Laboratory"/>
            <person name="Haridas S."/>
            <person name="Hensen N."/>
            <person name="Bonometti L."/>
            <person name="Westerberg I."/>
            <person name="Brannstrom I.O."/>
            <person name="Guillou S."/>
            <person name="Cros-Aarteil S."/>
            <person name="Calhoun S."/>
            <person name="Kuo A."/>
            <person name="Mondo S."/>
            <person name="Pangilinan J."/>
            <person name="Riley R."/>
            <person name="LaButti K."/>
            <person name="Andreopoulos B."/>
            <person name="Lipzen A."/>
            <person name="Chen C."/>
            <person name="Yanf M."/>
            <person name="Daum C."/>
            <person name="Ng V."/>
            <person name="Clum A."/>
            <person name="Steindorff A."/>
            <person name="Ohm R."/>
            <person name="Martin F."/>
            <person name="Silar P."/>
            <person name="Natvig D."/>
            <person name="Lalanne C."/>
            <person name="Gautier V."/>
            <person name="Ament-velasquez S.L."/>
            <person name="Kruys A."/>
            <person name="Hutchinson M.I."/>
            <person name="Powell A.J."/>
            <person name="Barry K."/>
            <person name="Miller A.N."/>
            <person name="Grigoriev I.V."/>
            <person name="Debuchy R."/>
            <person name="Gladieux P."/>
            <person name="Thoren M.H."/>
            <person name="Johannesson H."/>
        </authorList>
    </citation>
    <scope>NUCLEOTIDE SEQUENCE</scope>
    <source>
        <strain evidence="6">CBS 232.78</strain>
    </source>
</reference>
<dbReference type="SUPFAM" id="SSF144232">
    <property type="entry name" value="HIT/MYND zinc finger-like"/>
    <property type="match status" value="1"/>
</dbReference>
<dbReference type="AlphaFoldDB" id="A0AAE0NB50"/>
<dbReference type="Gene3D" id="6.10.140.2220">
    <property type="match status" value="1"/>
</dbReference>
<reference evidence="6" key="1">
    <citation type="journal article" date="2023" name="Mol. Phylogenet. Evol.">
        <title>Genome-scale phylogeny and comparative genomics of the fungal order Sordariales.</title>
        <authorList>
            <person name="Hensen N."/>
            <person name="Bonometti L."/>
            <person name="Westerberg I."/>
            <person name="Brannstrom I.O."/>
            <person name="Guillou S."/>
            <person name="Cros-Aarteil S."/>
            <person name="Calhoun S."/>
            <person name="Haridas S."/>
            <person name="Kuo A."/>
            <person name="Mondo S."/>
            <person name="Pangilinan J."/>
            <person name="Riley R."/>
            <person name="LaButti K."/>
            <person name="Andreopoulos B."/>
            <person name="Lipzen A."/>
            <person name="Chen C."/>
            <person name="Yan M."/>
            <person name="Daum C."/>
            <person name="Ng V."/>
            <person name="Clum A."/>
            <person name="Steindorff A."/>
            <person name="Ohm R.A."/>
            <person name="Martin F."/>
            <person name="Silar P."/>
            <person name="Natvig D.O."/>
            <person name="Lalanne C."/>
            <person name="Gautier V."/>
            <person name="Ament-Velasquez S.L."/>
            <person name="Kruys A."/>
            <person name="Hutchinson M.I."/>
            <person name="Powell A.J."/>
            <person name="Barry K."/>
            <person name="Miller A.N."/>
            <person name="Grigoriev I.V."/>
            <person name="Debuchy R."/>
            <person name="Gladieux P."/>
            <person name="Hiltunen Thoren M."/>
            <person name="Johannesson H."/>
        </authorList>
    </citation>
    <scope>NUCLEOTIDE SEQUENCE</scope>
    <source>
        <strain evidence="6">CBS 232.78</strain>
    </source>
</reference>
<evidence type="ECO:0000313" key="6">
    <source>
        <dbReference type="EMBL" id="KAK3377472.1"/>
    </source>
</evidence>
<dbReference type="Proteomes" id="UP001285441">
    <property type="component" value="Unassembled WGS sequence"/>
</dbReference>
<dbReference type="Pfam" id="PF01753">
    <property type="entry name" value="zf-MYND"/>
    <property type="match status" value="1"/>
</dbReference>
<keyword evidence="7" id="KW-1185">Reference proteome</keyword>
<feature type="region of interest" description="Disordered" evidence="4">
    <location>
        <begin position="234"/>
        <end position="254"/>
    </location>
</feature>
<protein>
    <recommendedName>
        <fullName evidence="5">MYND-type domain-containing protein</fullName>
    </recommendedName>
</protein>
<evidence type="ECO:0000256" key="3">
    <source>
        <dbReference type="ARBA" id="ARBA00022833"/>
    </source>
</evidence>
<keyword evidence="3" id="KW-0862">Zinc</keyword>
<comment type="caution">
    <text evidence="6">The sequence shown here is derived from an EMBL/GenBank/DDBJ whole genome shotgun (WGS) entry which is preliminary data.</text>
</comment>
<accession>A0AAE0NB50</accession>
<gene>
    <name evidence="6" type="ORF">B0H63DRAFT_546895</name>
</gene>
<dbReference type="InterPro" id="IPR002893">
    <property type="entry name" value="Znf_MYND"/>
</dbReference>
<sequence length="384" mass="42805">MDEQAFLAPARCFCEEFEGPKDPALACSGCKVVYYCGAAHQKEDRKSHKAACSFIKQTREKLEHEESALRNNPGAGEWCMPADVFTTRVGRFWSIDGTRAYMKARFAAANALLLVHTIPAVEMALAHFTDMLRLNRNDDLGVADIVPVLLLRLDREQECYDFLKWWAVTSAETDPEHDYADVNLPYLDIHGADALEREEGIFQRRGRTSLSHLATLTLLKLHFFLELKGKFTGHGTTKGRSPSQQIPKTGGSLMETRTSQPKALDMIQMNIQYSRLMHAVNNANQHFWELLVDGATPVVPKGAYPPAPGAIEEAHLALHHTQRAWQESKGAIKTIEEQDIASPGAKIIRVYNPEGAKRPIGDVARWKGTETLDLIKSSKPSDAS</sequence>
<evidence type="ECO:0000256" key="4">
    <source>
        <dbReference type="SAM" id="MobiDB-lite"/>
    </source>
</evidence>
<feature type="domain" description="MYND-type" evidence="5">
    <location>
        <begin position="14"/>
        <end position="52"/>
    </location>
</feature>
<evidence type="ECO:0000259" key="5">
    <source>
        <dbReference type="Pfam" id="PF01753"/>
    </source>
</evidence>
<dbReference type="GO" id="GO:0008270">
    <property type="term" value="F:zinc ion binding"/>
    <property type="evidence" value="ECO:0007669"/>
    <property type="project" value="UniProtKB-KW"/>
</dbReference>
<dbReference type="EMBL" id="JAULSW010000006">
    <property type="protein sequence ID" value="KAK3377472.1"/>
    <property type="molecule type" value="Genomic_DNA"/>
</dbReference>